<name>A0A6J6XAV6_9ZZZZ</name>
<sequence length="41" mass="4901">MRKFEWNEAKYWSIFTAPRDEKSIKKIKALAEGFVNLVKRA</sequence>
<evidence type="ECO:0000313" key="1">
    <source>
        <dbReference type="EMBL" id="CAB4791177.1"/>
    </source>
</evidence>
<dbReference type="EMBL" id="CAFAAI010000054">
    <property type="protein sequence ID" value="CAB4791177.1"/>
    <property type="molecule type" value="Genomic_DNA"/>
</dbReference>
<dbReference type="AlphaFoldDB" id="A0A6J6XAV6"/>
<gene>
    <name evidence="1" type="ORF">UFOPK2992_00448</name>
</gene>
<accession>A0A6J6XAV6</accession>
<reference evidence="1" key="1">
    <citation type="submission" date="2020-05" db="EMBL/GenBank/DDBJ databases">
        <authorList>
            <person name="Chiriac C."/>
            <person name="Salcher M."/>
            <person name="Ghai R."/>
            <person name="Kavagutti S V."/>
        </authorList>
    </citation>
    <scope>NUCLEOTIDE SEQUENCE</scope>
</reference>
<proteinExistence type="predicted"/>
<protein>
    <submittedName>
        <fullName evidence="1">Unannotated protein</fullName>
    </submittedName>
</protein>
<organism evidence="1">
    <name type="scientific">freshwater metagenome</name>
    <dbReference type="NCBI Taxonomy" id="449393"/>
    <lineage>
        <taxon>unclassified sequences</taxon>
        <taxon>metagenomes</taxon>
        <taxon>ecological metagenomes</taxon>
    </lineage>
</organism>